<accession>A0A6A0GX64</accession>
<dbReference type="Proteomes" id="UP000711488">
    <property type="component" value="Unassembled WGS sequence"/>
</dbReference>
<organism evidence="2">
    <name type="scientific">Hyalella azteca</name>
    <name type="common">Amphipod</name>
    <dbReference type="NCBI Taxonomy" id="294128"/>
    <lineage>
        <taxon>Eukaryota</taxon>
        <taxon>Metazoa</taxon>
        <taxon>Ecdysozoa</taxon>
        <taxon>Arthropoda</taxon>
        <taxon>Crustacea</taxon>
        <taxon>Multicrustacea</taxon>
        <taxon>Malacostraca</taxon>
        <taxon>Eumalacostraca</taxon>
        <taxon>Peracarida</taxon>
        <taxon>Amphipoda</taxon>
        <taxon>Senticaudata</taxon>
        <taxon>Talitrida</taxon>
        <taxon>Talitroidea</taxon>
        <taxon>Hyalellidae</taxon>
        <taxon>Hyalella</taxon>
    </lineage>
</organism>
<dbReference type="OrthoDB" id="2272012at2759"/>
<dbReference type="AlphaFoldDB" id="A0A6A0GX64"/>
<dbReference type="InterPro" id="IPR011993">
    <property type="entry name" value="PH-like_dom_sf"/>
</dbReference>
<dbReference type="Gene3D" id="2.30.29.30">
    <property type="entry name" value="Pleckstrin-homology domain (PH domain)/Phosphotyrosine-binding domain (PTB)"/>
    <property type="match status" value="1"/>
</dbReference>
<dbReference type="GO" id="GO:0007186">
    <property type="term" value="P:G protein-coupled receptor signaling pathway"/>
    <property type="evidence" value="ECO:0007669"/>
    <property type="project" value="TreeGrafter"/>
</dbReference>
<proteinExistence type="predicted"/>
<evidence type="ECO:0000259" key="1">
    <source>
        <dbReference type="Pfam" id="PF17838"/>
    </source>
</evidence>
<dbReference type="GO" id="GO:0005737">
    <property type="term" value="C:cytoplasm"/>
    <property type="evidence" value="ECO:0007669"/>
    <property type="project" value="TreeGrafter"/>
</dbReference>
<sequence length="84" mass="9679">MNLDLTKHRLIYEGPLTWRLSKGQKNLELLVLVLEQFIVLLQKDSDKYILKNYSSNKNCPKEEASHSPIIAFGQQFLYRAVATG</sequence>
<dbReference type="GO" id="GO:0001664">
    <property type="term" value="F:G protein-coupled receptor binding"/>
    <property type="evidence" value="ECO:0007669"/>
    <property type="project" value="TreeGrafter"/>
</dbReference>
<dbReference type="EMBL" id="JQDR03012081">
    <property type="protein sequence ID" value="KAA0191782.1"/>
    <property type="molecule type" value="Genomic_DNA"/>
</dbReference>
<dbReference type="Pfam" id="PF17838">
    <property type="entry name" value="PH_16"/>
    <property type="match status" value="1"/>
</dbReference>
<dbReference type="GO" id="GO:0005085">
    <property type="term" value="F:guanyl-nucleotide exchange factor activity"/>
    <property type="evidence" value="ECO:0007669"/>
    <property type="project" value="TreeGrafter"/>
</dbReference>
<dbReference type="PANTHER" id="PTHR45872:SF2">
    <property type="entry name" value="RHO GUANINE NUCLEOTIDE EXCHANGE FACTOR 2, ISOFORM D"/>
    <property type="match status" value="1"/>
</dbReference>
<feature type="domain" description="ARHGEF1-like PH" evidence="1">
    <location>
        <begin position="2"/>
        <end position="83"/>
    </location>
</feature>
<reference evidence="2" key="2">
    <citation type="journal article" date="2018" name="Environ. Sci. Technol.">
        <title>The Toxicogenome of Hyalella azteca: A Model for Sediment Ecotoxicology and Evolutionary Toxicology.</title>
        <authorList>
            <person name="Poynton H.C."/>
            <person name="Hasenbein S."/>
            <person name="Benoit J.B."/>
            <person name="Sepulveda M.S."/>
            <person name="Poelchau M.F."/>
            <person name="Hughes D.S.T."/>
            <person name="Murali S.C."/>
            <person name="Chen S."/>
            <person name="Glastad K.M."/>
            <person name="Goodisman M.A.D."/>
            <person name="Werren J.H."/>
            <person name="Vineis J.H."/>
            <person name="Bowen J.L."/>
            <person name="Friedrich M."/>
            <person name="Jones J."/>
            <person name="Robertson H.M."/>
            <person name="Feyereisen R."/>
            <person name="Mechler-Hickson A."/>
            <person name="Mathers N."/>
            <person name="Lee C.E."/>
            <person name="Colbourne J.K."/>
            <person name="Biales A."/>
            <person name="Johnston J.S."/>
            <person name="Wellborn G.A."/>
            <person name="Rosendale A.J."/>
            <person name="Cridge A.G."/>
            <person name="Munoz-Torres M.C."/>
            <person name="Bain P.A."/>
            <person name="Manny A.R."/>
            <person name="Major K.M."/>
            <person name="Lambert F.N."/>
            <person name="Vulpe C.D."/>
            <person name="Tuck P."/>
            <person name="Blalock B.J."/>
            <person name="Lin Y.Y."/>
            <person name="Smith M.E."/>
            <person name="Ochoa-Acuna H."/>
            <person name="Chen M.M."/>
            <person name="Childers C.P."/>
            <person name="Qu J."/>
            <person name="Dugan S."/>
            <person name="Lee S.L."/>
            <person name="Chao H."/>
            <person name="Dinh H."/>
            <person name="Han Y."/>
            <person name="Doddapaneni H."/>
            <person name="Worley K.C."/>
            <person name="Muzny D.M."/>
            <person name="Gibbs R.A."/>
            <person name="Richards S."/>
        </authorList>
    </citation>
    <scope>NUCLEOTIDE SEQUENCE</scope>
    <source>
        <strain evidence="2">HAZT.00-mixed</strain>
        <tissue evidence="2">Whole organism</tissue>
    </source>
</reference>
<dbReference type="InterPro" id="IPR041020">
    <property type="entry name" value="PH_16"/>
</dbReference>
<evidence type="ECO:0000313" key="2">
    <source>
        <dbReference type="EMBL" id="KAA0191782.1"/>
    </source>
</evidence>
<comment type="caution">
    <text evidence="2">The sequence shown here is derived from an EMBL/GenBank/DDBJ whole genome shotgun (WGS) entry which is preliminary data.</text>
</comment>
<dbReference type="PANTHER" id="PTHR45872">
    <property type="entry name" value="RHO GUANINE NUCLEOTIDE EXCHANGE FACTOR 2, ISOFORM D"/>
    <property type="match status" value="1"/>
</dbReference>
<dbReference type="SUPFAM" id="SSF50729">
    <property type="entry name" value="PH domain-like"/>
    <property type="match status" value="1"/>
</dbReference>
<name>A0A6A0GX64_HYAAZ</name>
<gene>
    <name evidence="2" type="ORF">HAZT_HAZT010498</name>
</gene>
<protein>
    <recommendedName>
        <fullName evidence="1">ARHGEF1-like PH domain-containing protein</fullName>
    </recommendedName>
</protein>
<reference evidence="2" key="1">
    <citation type="submission" date="2014-08" db="EMBL/GenBank/DDBJ databases">
        <authorList>
            <person name="Murali S."/>
            <person name="Richards S."/>
            <person name="Bandaranaike D."/>
            <person name="Bellair M."/>
            <person name="Blankenburg K."/>
            <person name="Chao H."/>
            <person name="Dinh H."/>
            <person name="Doddapaneni H."/>
            <person name="Dugan-Rocha S."/>
            <person name="Elkadiri S."/>
            <person name="Gnanaolivu R."/>
            <person name="Hughes D."/>
            <person name="Lee S."/>
            <person name="Li M."/>
            <person name="Ming W."/>
            <person name="Munidasa M."/>
            <person name="Muniz J."/>
            <person name="Nguyen L."/>
            <person name="Osuji N."/>
            <person name="Pu L.-L."/>
            <person name="Puazo M."/>
            <person name="Skinner E."/>
            <person name="Qu C."/>
            <person name="Quiroz J."/>
            <person name="Raj R."/>
            <person name="Weissenberger G."/>
            <person name="Xin Y."/>
            <person name="Zou X."/>
            <person name="Han Y."/>
            <person name="Worley K."/>
            <person name="Muzny D."/>
            <person name="Gibbs R."/>
        </authorList>
    </citation>
    <scope>NUCLEOTIDE SEQUENCE</scope>
    <source>
        <strain evidence="2">HAZT.00-mixed</strain>
        <tissue evidence="2">Whole organism</tissue>
    </source>
</reference>
<reference evidence="2" key="3">
    <citation type="submission" date="2019-06" db="EMBL/GenBank/DDBJ databases">
        <authorList>
            <person name="Poynton C."/>
            <person name="Hasenbein S."/>
            <person name="Benoit J.B."/>
            <person name="Sepulveda M.S."/>
            <person name="Poelchau M.F."/>
            <person name="Murali S.C."/>
            <person name="Chen S."/>
            <person name="Glastad K.M."/>
            <person name="Werren J.H."/>
            <person name="Vineis J.H."/>
            <person name="Bowen J.L."/>
            <person name="Friedrich M."/>
            <person name="Jones J."/>
            <person name="Robertson H.M."/>
            <person name="Feyereisen R."/>
            <person name="Mechler-Hickson A."/>
            <person name="Mathers N."/>
            <person name="Lee C.E."/>
            <person name="Colbourne J.K."/>
            <person name="Biales A."/>
            <person name="Johnston J.S."/>
            <person name="Wellborn G.A."/>
            <person name="Rosendale A.J."/>
            <person name="Cridge A.G."/>
            <person name="Munoz-Torres M.C."/>
            <person name="Bain P.A."/>
            <person name="Manny A.R."/>
            <person name="Major K.M."/>
            <person name="Lambert F.N."/>
            <person name="Vulpe C.D."/>
            <person name="Tuck P."/>
            <person name="Blalock B.J."/>
            <person name="Lin Y.-Y."/>
            <person name="Smith M.E."/>
            <person name="Ochoa-Acuna H."/>
            <person name="Chen M.-J.M."/>
            <person name="Childers C.P."/>
            <person name="Qu J."/>
            <person name="Dugan S."/>
            <person name="Lee S.L."/>
            <person name="Chao H."/>
            <person name="Dinh H."/>
            <person name="Han Y."/>
            <person name="Doddapaneni H."/>
            <person name="Worley K.C."/>
            <person name="Muzny D.M."/>
            <person name="Gibbs R.A."/>
            <person name="Richards S."/>
        </authorList>
    </citation>
    <scope>NUCLEOTIDE SEQUENCE</scope>
    <source>
        <strain evidence="2">HAZT.00-mixed</strain>
        <tissue evidence="2">Whole organism</tissue>
    </source>
</reference>